<evidence type="ECO:0000259" key="2">
    <source>
        <dbReference type="Pfam" id="PF07143"/>
    </source>
</evidence>
<keyword evidence="4" id="KW-1185">Reference proteome</keyword>
<dbReference type="InterPro" id="IPR023374">
    <property type="entry name" value="AttH-like_dom_sf"/>
</dbReference>
<dbReference type="Proteomes" id="UP000753961">
    <property type="component" value="Unassembled WGS sequence"/>
</dbReference>
<keyword evidence="1" id="KW-0472">Membrane</keyword>
<dbReference type="PANTHER" id="PTHR38591:SF1">
    <property type="entry name" value="BLL1000 PROTEIN"/>
    <property type="match status" value="1"/>
</dbReference>
<dbReference type="SUPFAM" id="SSF159245">
    <property type="entry name" value="AttH-like"/>
    <property type="match status" value="1"/>
</dbReference>
<gene>
    <name evidence="3" type="ORF">KUV50_10930</name>
</gene>
<dbReference type="Pfam" id="PF07143">
    <property type="entry name" value="CrtC"/>
    <property type="match status" value="1"/>
</dbReference>
<keyword evidence="1" id="KW-1133">Transmembrane helix</keyword>
<keyword evidence="1" id="KW-0812">Transmembrane</keyword>
<dbReference type="EMBL" id="JAHVHU010000009">
    <property type="protein sequence ID" value="MBY5958650.1"/>
    <property type="molecule type" value="Genomic_DNA"/>
</dbReference>
<organism evidence="3 4">
    <name type="scientific">Membranihabitans marinus</name>
    <dbReference type="NCBI Taxonomy" id="1227546"/>
    <lineage>
        <taxon>Bacteria</taxon>
        <taxon>Pseudomonadati</taxon>
        <taxon>Bacteroidota</taxon>
        <taxon>Saprospiria</taxon>
        <taxon>Saprospirales</taxon>
        <taxon>Saprospiraceae</taxon>
        <taxon>Membranihabitans</taxon>
    </lineage>
</organism>
<proteinExistence type="predicted"/>
<dbReference type="InterPro" id="IPR010791">
    <property type="entry name" value="AttH_dom"/>
</dbReference>
<protein>
    <recommendedName>
        <fullName evidence="2">AttH domain-containing protein</fullName>
    </recommendedName>
</protein>
<sequence length="393" mass="44145">MKLSGWFVIGFLTMAVIGVIWWISIPPEVEIRTSLSAVDAMSGDTEGYLRADGPREFVFPDDHGAHEGFKTEWWYYTGNLFTGDGRQFGYQFTIFRNQLNPPAEGVDTVTEESGWSTDQFYLGHFALSDVENKNHIYEERSSRGAIGLAGARAVPYRIWLEDWEVQRVGGESGSDPRFPVRLKAKMVGGAAIDLQITPAKPLVLQGDRGYDQKGSTAGNASYYLSFTRMDTKGTLKINDQLFEVSGHSWMDHEWSTSALDEDQKGWDWFSIQLSNGYDLMYYQLRLKDGSVSRFKAVTLVDPAGEKVPIDQEDATLEVLDHWESPHSKSSYPSQWKLTIPRVDLSLDINTVFPDQEMDVSVRYYEGAVAVAGTMNGEEISGHGFIEMTGYEGK</sequence>
<accession>A0A953L9A9</accession>
<evidence type="ECO:0000313" key="4">
    <source>
        <dbReference type="Proteomes" id="UP000753961"/>
    </source>
</evidence>
<feature type="transmembrane region" description="Helical" evidence="1">
    <location>
        <begin position="6"/>
        <end position="25"/>
    </location>
</feature>
<dbReference type="Gene3D" id="2.40.370.10">
    <property type="entry name" value="AttH-like domain"/>
    <property type="match status" value="2"/>
</dbReference>
<dbReference type="Pfam" id="PF17186">
    <property type="entry name" value="Lipocalin_9"/>
    <property type="match status" value="1"/>
</dbReference>
<dbReference type="PANTHER" id="PTHR38591">
    <property type="entry name" value="HYDROLASE"/>
    <property type="match status" value="1"/>
</dbReference>
<dbReference type="RefSeq" id="WP_222580183.1">
    <property type="nucleotide sequence ID" value="NZ_JAHVHU010000009.1"/>
</dbReference>
<evidence type="ECO:0000256" key="1">
    <source>
        <dbReference type="SAM" id="Phobius"/>
    </source>
</evidence>
<comment type="caution">
    <text evidence="3">The sequence shown here is derived from an EMBL/GenBank/DDBJ whole genome shotgun (WGS) entry which is preliminary data.</text>
</comment>
<evidence type="ECO:0000313" key="3">
    <source>
        <dbReference type="EMBL" id="MBY5958650.1"/>
    </source>
</evidence>
<name>A0A953L9A9_9BACT</name>
<feature type="domain" description="AttH" evidence="2">
    <location>
        <begin position="71"/>
        <end position="256"/>
    </location>
</feature>
<reference evidence="3" key="1">
    <citation type="submission" date="2021-06" db="EMBL/GenBank/DDBJ databases">
        <title>44 bacteria genomes isolated from Dapeng, Shenzhen.</title>
        <authorList>
            <person name="Zheng W."/>
            <person name="Yu S."/>
            <person name="Huang Y."/>
        </authorList>
    </citation>
    <scope>NUCLEOTIDE SEQUENCE</scope>
    <source>
        <strain evidence="3">DP5N28-2</strain>
    </source>
</reference>
<dbReference type="AlphaFoldDB" id="A0A953L9A9"/>